<feature type="binding site" evidence="14">
    <location>
        <position position="142"/>
    </location>
    <ligand>
        <name>Zn(2+)</name>
        <dbReference type="ChEBI" id="CHEBI:29105"/>
    </ligand>
</feature>
<dbReference type="InterPro" id="IPR014758">
    <property type="entry name" value="Met-tRNA_synth"/>
</dbReference>
<evidence type="ECO:0000256" key="2">
    <source>
        <dbReference type="ARBA" id="ARBA00004496"/>
    </source>
</evidence>
<proteinExistence type="inferred from homology"/>
<dbReference type="FunFam" id="2.20.28.20:FF:000001">
    <property type="entry name" value="Methionine--tRNA ligase"/>
    <property type="match status" value="1"/>
</dbReference>
<feature type="short sequence motif" description="'KMSKS' region" evidence="14">
    <location>
        <begin position="331"/>
        <end position="335"/>
    </location>
</feature>
<feature type="binding site" evidence="14">
    <location>
        <position position="145"/>
    </location>
    <ligand>
        <name>Zn(2+)</name>
        <dbReference type="ChEBI" id="CHEBI:29105"/>
    </ligand>
</feature>
<dbReference type="SUPFAM" id="SSF47323">
    <property type="entry name" value="Anticodon-binding domain of a subclass of class I aminoacyl-tRNA synthetases"/>
    <property type="match status" value="1"/>
</dbReference>
<dbReference type="GO" id="GO:0005829">
    <property type="term" value="C:cytosol"/>
    <property type="evidence" value="ECO:0007669"/>
    <property type="project" value="TreeGrafter"/>
</dbReference>
<evidence type="ECO:0000256" key="4">
    <source>
        <dbReference type="ARBA" id="ARBA00022490"/>
    </source>
</evidence>
<dbReference type="Proteomes" id="UP000177583">
    <property type="component" value="Unassembled WGS sequence"/>
</dbReference>
<evidence type="ECO:0000259" key="15">
    <source>
        <dbReference type="PROSITE" id="PS50886"/>
    </source>
</evidence>
<dbReference type="AlphaFoldDB" id="A0A1F6GPL4"/>
<dbReference type="InterPro" id="IPR033911">
    <property type="entry name" value="MetRS_core"/>
</dbReference>
<dbReference type="Gene3D" id="2.20.28.20">
    <property type="entry name" value="Methionyl-tRNA synthetase, Zn-domain"/>
    <property type="match status" value="1"/>
</dbReference>
<dbReference type="HAMAP" id="MF_00098">
    <property type="entry name" value="Met_tRNA_synth_type1"/>
    <property type="match status" value="1"/>
</dbReference>
<dbReference type="InterPro" id="IPR002547">
    <property type="entry name" value="tRNA-bd_dom"/>
</dbReference>
<evidence type="ECO:0000256" key="1">
    <source>
        <dbReference type="ARBA" id="ARBA00003314"/>
    </source>
</evidence>
<dbReference type="PRINTS" id="PR01041">
    <property type="entry name" value="TRNASYNTHMET"/>
</dbReference>
<comment type="catalytic activity">
    <reaction evidence="13 14">
        <text>tRNA(Met) + L-methionine + ATP = L-methionyl-tRNA(Met) + AMP + diphosphate</text>
        <dbReference type="Rhea" id="RHEA:13481"/>
        <dbReference type="Rhea" id="RHEA-COMP:9667"/>
        <dbReference type="Rhea" id="RHEA-COMP:9698"/>
        <dbReference type="ChEBI" id="CHEBI:30616"/>
        <dbReference type="ChEBI" id="CHEBI:33019"/>
        <dbReference type="ChEBI" id="CHEBI:57844"/>
        <dbReference type="ChEBI" id="CHEBI:78442"/>
        <dbReference type="ChEBI" id="CHEBI:78530"/>
        <dbReference type="ChEBI" id="CHEBI:456215"/>
        <dbReference type="EC" id="6.1.1.10"/>
    </reaction>
</comment>
<evidence type="ECO:0000256" key="5">
    <source>
        <dbReference type="ARBA" id="ARBA00022555"/>
    </source>
</evidence>
<comment type="similarity">
    <text evidence="3 14">Belongs to the class-I aminoacyl-tRNA synthetase family. MetG type 1 subfamily.</text>
</comment>
<keyword evidence="9 14" id="KW-0067">ATP-binding</keyword>
<feature type="binding site" evidence="14">
    <location>
        <position position="158"/>
    </location>
    <ligand>
        <name>Zn(2+)</name>
        <dbReference type="ChEBI" id="CHEBI:29105"/>
    </ligand>
</feature>
<dbReference type="GO" id="GO:0017101">
    <property type="term" value="C:aminoacyl-tRNA synthetase multienzyme complex"/>
    <property type="evidence" value="ECO:0007669"/>
    <property type="project" value="TreeGrafter"/>
</dbReference>
<keyword evidence="8 14" id="KW-0862">Zinc</keyword>
<feature type="binding site" evidence="14">
    <location>
        <position position="334"/>
    </location>
    <ligand>
        <name>ATP</name>
        <dbReference type="ChEBI" id="CHEBI:30616"/>
    </ligand>
</feature>
<dbReference type="GO" id="GO:0006431">
    <property type="term" value="P:methionyl-tRNA aminoacylation"/>
    <property type="evidence" value="ECO:0007669"/>
    <property type="project" value="UniProtKB-UniRule"/>
</dbReference>
<dbReference type="PROSITE" id="PS50886">
    <property type="entry name" value="TRBD"/>
    <property type="match status" value="1"/>
</dbReference>
<name>A0A1F6GPL4_9PROT</name>
<evidence type="ECO:0000256" key="7">
    <source>
        <dbReference type="ARBA" id="ARBA00022741"/>
    </source>
</evidence>
<keyword evidence="7 14" id="KW-0547">Nucleotide-binding</keyword>
<gene>
    <name evidence="14" type="primary">metG</name>
    <name evidence="16" type="ORF">A2557_04225</name>
</gene>
<dbReference type="InterPro" id="IPR009080">
    <property type="entry name" value="tRNAsynth_Ia_anticodon-bd"/>
</dbReference>
<evidence type="ECO:0000256" key="3">
    <source>
        <dbReference type="ARBA" id="ARBA00008258"/>
    </source>
</evidence>
<dbReference type="NCBIfam" id="NF001100">
    <property type="entry name" value="PRK00133.1"/>
    <property type="match status" value="1"/>
</dbReference>
<dbReference type="Gene3D" id="3.40.50.620">
    <property type="entry name" value="HUPs"/>
    <property type="match status" value="1"/>
</dbReference>
<comment type="subcellular location">
    <subcellularLocation>
        <location evidence="2 14">Cytoplasm</location>
    </subcellularLocation>
</comment>
<evidence type="ECO:0000256" key="12">
    <source>
        <dbReference type="ARBA" id="ARBA00023146"/>
    </source>
</evidence>
<comment type="caution">
    <text evidence="16">The sequence shown here is derived from an EMBL/GenBank/DDBJ whole genome shotgun (WGS) entry which is preliminary data.</text>
</comment>
<evidence type="ECO:0000313" key="17">
    <source>
        <dbReference type="Proteomes" id="UP000177583"/>
    </source>
</evidence>
<keyword evidence="6 14" id="KW-0436">Ligase</keyword>
<protein>
    <recommendedName>
        <fullName evidence="14">Methionine--tRNA ligase</fullName>
        <ecNumber evidence="14">6.1.1.10</ecNumber>
    </recommendedName>
    <alternativeName>
        <fullName evidence="14">Methionyl-tRNA synthetase</fullName>
        <shortName evidence="14">MetRS</shortName>
    </alternativeName>
</protein>
<dbReference type="Gene3D" id="1.10.730.10">
    <property type="entry name" value="Isoleucyl-tRNA Synthetase, Domain 1"/>
    <property type="match status" value="1"/>
</dbReference>
<evidence type="ECO:0000256" key="13">
    <source>
        <dbReference type="ARBA" id="ARBA00047364"/>
    </source>
</evidence>
<dbReference type="InterPro" id="IPR015413">
    <property type="entry name" value="Methionyl/Leucyl_tRNA_Synth"/>
</dbReference>
<dbReference type="Pfam" id="PF01588">
    <property type="entry name" value="tRNA_bind"/>
    <property type="match status" value="1"/>
</dbReference>
<comment type="subunit">
    <text evidence="14">Homodimer.</text>
</comment>
<keyword evidence="14" id="KW-0479">Metal-binding</keyword>
<feature type="binding site" evidence="14">
    <location>
        <position position="155"/>
    </location>
    <ligand>
        <name>Zn(2+)</name>
        <dbReference type="ChEBI" id="CHEBI:29105"/>
    </ligand>
</feature>
<evidence type="ECO:0000256" key="11">
    <source>
        <dbReference type="ARBA" id="ARBA00022917"/>
    </source>
</evidence>
<keyword evidence="4 14" id="KW-0963">Cytoplasm</keyword>
<dbReference type="GO" id="GO:0005524">
    <property type="term" value="F:ATP binding"/>
    <property type="evidence" value="ECO:0007669"/>
    <property type="project" value="UniProtKB-UniRule"/>
</dbReference>
<comment type="function">
    <text evidence="1 14">Is required not only for elongation of protein synthesis but also for the initiation of all mRNA translation through initiator tRNA(fMet) aminoacylation.</text>
</comment>
<keyword evidence="5 14" id="KW-0820">tRNA-binding</keyword>
<organism evidence="16 17">
    <name type="scientific">Candidatus Lambdaproteobacteria bacterium RIFOXYD2_FULL_56_26</name>
    <dbReference type="NCBI Taxonomy" id="1817773"/>
    <lineage>
        <taxon>Bacteria</taxon>
        <taxon>Pseudomonadati</taxon>
        <taxon>Pseudomonadota</taxon>
        <taxon>Candidatus Lambdaproteobacteria</taxon>
    </lineage>
</organism>
<evidence type="ECO:0000256" key="14">
    <source>
        <dbReference type="HAMAP-Rule" id="MF_00098"/>
    </source>
</evidence>
<keyword evidence="12 14" id="KW-0030">Aminoacyl-tRNA synthetase</keyword>
<dbReference type="EC" id="6.1.1.10" evidence="14"/>
<dbReference type="SUPFAM" id="SSF50249">
    <property type="entry name" value="Nucleic acid-binding proteins"/>
    <property type="match status" value="1"/>
</dbReference>
<dbReference type="InterPro" id="IPR023458">
    <property type="entry name" value="Met-tRNA_ligase_1"/>
</dbReference>
<dbReference type="SUPFAM" id="SSF52374">
    <property type="entry name" value="Nucleotidylyl transferase"/>
    <property type="match status" value="1"/>
</dbReference>
<dbReference type="InterPro" id="IPR012340">
    <property type="entry name" value="NA-bd_OB-fold"/>
</dbReference>
<evidence type="ECO:0000313" key="16">
    <source>
        <dbReference type="EMBL" id="OGH00060.1"/>
    </source>
</evidence>
<dbReference type="SUPFAM" id="SSF57770">
    <property type="entry name" value="Methionyl-tRNA synthetase (MetRS), Zn-domain"/>
    <property type="match status" value="1"/>
</dbReference>
<dbReference type="InterPro" id="IPR041872">
    <property type="entry name" value="Anticodon_Met"/>
</dbReference>
<evidence type="ECO:0000256" key="6">
    <source>
        <dbReference type="ARBA" id="ARBA00022598"/>
    </source>
</evidence>
<dbReference type="GO" id="GO:0000049">
    <property type="term" value="F:tRNA binding"/>
    <property type="evidence" value="ECO:0007669"/>
    <property type="project" value="UniProtKB-UniRule"/>
</dbReference>
<comment type="cofactor">
    <cofactor evidence="14">
        <name>Zn(2+)</name>
        <dbReference type="ChEBI" id="CHEBI:29105"/>
    </cofactor>
    <text evidence="14">Binds 1 zinc ion per subunit.</text>
</comment>
<dbReference type="PANTHER" id="PTHR45765">
    <property type="entry name" value="METHIONINE--TRNA LIGASE"/>
    <property type="match status" value="1"/>
</dbReference>
<evidence type="ECO:0000256" key="10">
    <source>
        <dbReference type="ARBA" id="ARBA00022884"/>
    </source>
</evidence>
<feature type="short sequence motif" description="'HIGH' region" evidence="14">
    <location>
        <begin position="10"/>
        <end position="20"/>
    </location>
</feature>
<accession>A0A1F6GPL4</accession>
<dbReference type="Gene3D" id="2.40.50.140">
    <property type="entry name" value="Nucleic acid-binding proteins"/>
    <property type="match status" value="1"/>
</dbReference>
<dbReference type="InterPro" id="IPR014729">
    <property type="entry name" value="Rossmann-like_a/b/a_fold"/>
</dbReference>
<dbReference type="EMBL" id="MFNF01000050">
    <property type="protein sequence ID" value="OGH00060.1"/>
    <property type="molecule type" value="Genomic_DNA"/>
</dbReference>
<dbReference type="InterPro" id="IPR029038">
    <property type="entry name" value="MetRS_Zn"/>
</dbReference>
<dbReference type="PANTHER" id="PTHR45765:SF1">
    <property type="entry name" value="METHIONINE--TRNA LIGASE, CYTOPLASMIC"/>
    <property type="match status" value="1"/>
</dbReference>
<feature type="domain" description="TRNA-binding" evidence="15">
    <location>
        <begin position="570"/>
        <end position="670"/>
    </location>
</feature>
<dbReference type="NCBIfam" id="TIGR00398">
    <property type="entry name" value="metG"/>
    <property type="match status" value="1"/>
</dbReference>
<dbReference type="InterPro" id="IPR001412">
    <property type="entry name" value="aa-tRNA-synth_I_CS"/>
</dbReference>
<keyword evidence="10 14" id="KW-0694">RNA-binding</keyword>
<reference evidence="16 17" key="1">
    <citation type="journal article" date="2016" name="Nat. Commun.">
        <title>Thousands of microbial genomes shed light on interconnected biogeochemical processes in an aquifer system.</title>
        <authorList>
            <person name="Anantharaman K."/>
            <person name="Brown C.T."/>
            <person name="Hug L.A."/>
            <person name="Sharon I."/>
            <person name="Castelle C.J."/>
            <person name="Probst A.J."/>
            <person name="Thomas B.C."/>
            <person name="Singh A."/>
            <person name="Wilkins M.J."/>
            <person name="Karaoz U."/>
            <person name="Brodie E.L."/>
            <person name="Williams K.H."/>
            <person name="Hubbard S.S."/>
            <person name="Banfield J.F."/>
        </authorList>
    </citation>
    <scope>NUCLEOTIDE SEQUENCE [LARGE SCALE GENOMIC DNA]</scope>
</reference>
<dbReference type="GO" id="GO:0004825">
    <property type="term" value="F:methionine-tRNA ligase activity"/>
    <property type="evidence" value="ECO:0007669"/>
    <property type="project" value="UniProtKB-UniRule"/>
</dbReference>
<sequence length="725" mass="81602">MKRLITSALPYVNNVPHLGNIIGCVLSADVYARYCRAMGYETLYICATDEYGTATENKAREEGLSPKEICDKYHEIHKQVYEAFDIRFDFFGRTSHPEHTEVTQEIFLDLEKNGFVVEEESLQTYCEQDQMFLADRYVEGTCPHCGKAGARGDQCEACGKLLQPTELLEPKCQICGNPPTTKSTKHLYLNLPKLEGPLVEFQKRSSKEGGWVTNAVTTTQGWVDRGLMPRPITRDLKWGVPVPKVGYENKVFYVWFDAPIGYISATKRGFPQDWRRWWFDPQGTHLYQFMAKDNIPFHTVVFPASLIGTGKDWTLLHHINSTEYLNYEGGKFSKSRSLGIFGNDVLELKELIPIDLWRYYLLSNRPESSDANFVWESLIEDVNSNFIDNIGNLLNRVLVFYHKNFTGPLGSLQGSAQEPFLAEVAKVGQQAKDQLEQVQLREALKTALSLGRMGNKYFHDSEPWKVIKSDPKAARLILVALLYLLQDLGHLLSPYLPATGLRILGLFGLQEPKFNQTGTWGHLEAVEPGPAMLLFPKLDPKLILPLKEKYSGKRHFEGDAETSAPDPLTAWAKVEIKVGQILEVRRHPEAERLYVERIDLGGGEVRTIVSGLVAHYTEAELLGRKVLVASNLATAKLRGVDSEGMVLAVEKKKKLEVVDLSWAELGQVVQAEGELDLPKPKAITVDEFFAAPLRVEGHRFYCGDHALSLGGQPLRTQEFESGKVS</sequence>
<dbReference type="Pfam" id="PF19303">
    <property type="entry name" value="Anticodon_3"/>
    <property type="match status" value="1"/>
</dbReference>
<dbReference type="GO" id="GO:0046872">
    <property type="term" value="F:metal ion binding"/>
    <property type="evidence" value="ECO:0007669"/>
    <property type="project" value="UniProtKB-KW"/>
</dbReference>
<evidence type="ECO:0000256" key="9">
    <source>
        <dbReference type="ARBA" id="ARBA00022840"/>
    </source>
</evidence>
<keyword evidence="11 14" id="KW-0648">Protein biosynthesis</keyword>
<dbReference type="PROSITE" id="PS00178">
    <property type="entry name" value="AA_TRNA_LIGASE_I"/>
    <property type="match status" value="1"/>
</dbReference>
<dbReference type="CDD" id="cd00814">
    <property type="entry name" value="MetRS_core"/>
    <property type="match status" value="1"/>
</dbReference>
<evidence type="ECO:0000256" key="8">
    <source>
        <dbReference type="ARBA" id="ARBA00022833"/>
    </source>
</evidence>
<dbReference type="Pfam" id="PF09334">
    <property type="entry name" value="tRNA-synt_1g"/>
    <property type="match status" value="1"/>
</dbReference>